<protein>
    <submittedName>
        <fullName evidence="2">DUF2178 domain-containing protein</fullName>
    </submittedName>
</protein>
<feature type="transmembrane region" description="Helical" evidence="1">
    <location>
        <begin position="111"/>
        <end position="130"/>
    </location>
</feature>
<evidence type="ECO:0000313" key="2">
    <source>
        <dbReference type="EMBL" id="RIJ31205.1"/>
    </source>
</evidence>
<feature type="transmembrane region" description="Helical" evidence="1">
    <location>
        <begin position="39"/>
        <end position="62"/>
    </location>
</feature>
<comment type="caution">
    <text evidence="2">The sequence shown here is derived from an EMBL/GenBank/DDBJ whole genome shotgun (WGS) entry which is preliminary data.</text>
</comment>
<feature type="transmembrane region" description="Helical" evidence="1">
    <location>
        <begin position="7"/>
        <end position="27"/>
    </location>
</feature>
<dbReference type="InterPro" id="IPR019235">
    <property type="entry name" value="DUF2178_TM"/>
</dbReference>
<evidence type="ECO:0000313" key="3">
    <source>
        <dbReference type="Proteomes" id="UP000265845"/>
    </source>
</evidence>
<name>A0A399RNH3_9PROT</name>
<proteinExistence type="predicted"/>
<dbReference type="AlphaFoldDB" id="A0A399RNH3"/>
<dbReference type="EMBL" id="QWGA01000003">
    <property type="protein sequence ID" value="RIJ31205.1"/>
    <property type="molecule type" value="Genomic_DNA"/>
</dbReference>
<dbReference type="Pfam" id="PF09946">
    <property type="entry name" value="DUF2178"/>
    <property type="match status" value="1"/>
</dbReference>
<organism evidence="2 3">
    <name type="scientific">Henriciella algicola</name>
    <dbReference type="NCBI Taxonomy" id="1608422"/>
    <lineage>
        <taxon>Bacteria</taxon>
        <taxon>Pseudomonadati</taxon>
        <taxon>Pseudomonadota</taxon>
        <taxon>Alphaproteobacteria</taxon>
        <taxon>Hyphomonadales</taxon>
        <taxon>Hyphomonadaceae</taxon>
        <taxon>Henriciella</taxon>
    </lineage>
</organism>
<accession>A0A399RNH3</accession>
<keyword evidence="1" id="KW-1133">Transmembrane helix</keyword>
<keyword evidence="3" id="KW-1185">Reference proteome</keyword>
<dbReference type="Proteomes" id="UP000265845">
    <property type="component" value="Unassembled WGS sequence"/>
</dbReference>
<sequence length="139" mass="15226">MSFREKFNWIIVVATALTLAALGYWYVGQIGEGSPAESAGPVIIAYIAWFILMTIGAIVIAARDPKDAEAPSDERDRIINMKAALPTMHLYGFALTGLILLIFVFDLSKWDALYAIVAIQLAATLLEAGAKIRFYQMAV</sequence>
<keyword evidence="1" id="KW-0812">Transmembrane</keyword>
<reference evidence="2 3" key="1">
    <citation type="submission" date="2018-08" db="EMBL/GenBank/DDBJ databases">
        <title>Henriciella mobilis sp. nov., isolated from seawater.</title>
        <authorList>
            <person name="Cheng H."/>
            <person name="Wu Y.-H."/>
            <person name="Xu X.-W."/>
            <person name="Guo L.-L."/>
        </authorList>
    </citation>
    <scope>NUCLEOTIDE SEQUENCE [LARGE SCALE GENOMIC DNA]</scope>
    <source>
        <strain evidence="2 3">CCUG67844</strain>
    </source>
</reference>
<gene>
    <name evidence="2" type="ORF">D1222_02775</name>
</gene>
<feature type="transmembrane region" description="Helical" evidence="1">
    <location>
        <begin position="83"/>
        <end position="105"/>
    </location>
</feature>
<evidence type="ECO:0000256" key="1">
    <source>
        <dbReference type="SAM" id="Phobius"/>
    </source>
</evidence>
<dbReference type="RefSeq" id="WP_119452704.1">
    <property type="nucleotide sequence ID" value="NZ_QWGA01000003.1"/>
</dbReference>
<dbReference type="OrthoDB" id="6024295at2"/>
<keyword evidence="1" id="KW-0472">Membrane</keyword>